<dbReference type="AlphaFoldDB" id="A0A2P5YBH4"/>
<evidence type="ECO:0000313" key="2">
    <source>
        <dbReference type="Proteomes" id="UP000239757"/>
    </source>
</evidence>
<dbReference type="EMBL" id="KZ663407">
    <property type="protein sequence ID" value="PPS12958.1"/>
    <property type="molecule type" value="Genomic_DNA"/>
</dbReference>
<evidence type="ECO:0008006" key="3">
    <source>
        <dbReference type="Google" id="ProtNLM"/>
    </source>
</evidence>
<dbReference type="Proteomes" id="UP000239757">
    <property type="component" value="Unassembled WGS sequence"/>
</dbReference>
<proteinExistence type="predicted"/>
<organism evidence="1 2">
    <name type="scientific">Gossypium barbadense</name>
    <name type="common">Sea Island cotton</name>
    <name type="synonym">Hibiscus barbadensis</name>
    <dbReference type="NCBI Taxonomy" id="3634"/>
    <lineage>
        <taxon>Eukaryota</taxon>
        <taxon>Viridiplantae</taxon>
        <taxon>Streptophyta</taxon>
        <taxon>Embryophyta</taxon>
        <taxon>Tracheophyta</taxon>
        <taxon>Spermatophyta</taxon>
        <taxon>Magnoliopsida</taxon>
        <taxon>eudicotyledons</taxon>
        <taxon>Gunneridae</taxon>
        <taxon>Pentapetalae</taxon>
        <taxon>rosids</taxon>
        <taxon>malvids</taxon>
        <taxon>Malvales</taxon>
        <taxon>Malvaceae</taxon>
        <taxon>Malvoideae</taxon>
        <taxon>Gossypium</taxon>
    </lineage>
</organism>
<evidence type="ECO:0000313" key="1">
    <source>
        <dbReference type="EMBL" id="PPS12958.1"/>
    </source>
</evidence>
<reference evidence="1 2" key="1">
    <citation type="submission" date="2015-01" db="EMBL/GenBank/DDBJ databases">
        <title>Genome of allotetraploid Gossypium barbadense reveals genomic plasticity and fiber elongation in cotton evolution.</title>
        <authorList>
            <person name="Chen X."/>
            <person name="Liu X."/>
            <person name="Zhao B."/>
            <person name="Zheng H."/>
            <person name="Hu Y."/>
            <person name="Lu G."/>
            <person name="Yang C."/>
            <person name="Chen J."/>
            <person name="Shan C."/>
            <person name="Zhang L."/>
            <person name="Zhou Y."/>
            <person name="Wang L."/>
            <person name="Guo W."/>
            <person name="Bai Y."/>
            <person name="Ruan J."/>
            <person name="Shangguan X."/>
            <person name="Mao Y."/>
            <person name="Jiang J."/>
            <person name="Zhu Y."/>
            <person name="Lei J."/>
            <person name="Kang H."/>
            <person name="Chen S."/>
            <person name="He X."/>
            <person name="Wang R."/>
            <person name="Wang Y."/>
            <person name="Chen J."/>
            <person name="Wang L."/>
            <person name="Yu S."/>
            <person name="Wang B."/>
            <person name="Wei J."/>
            <person name="Song S."/>
            <person name="Lu X."/>
            <person name="Gao Z."/>
            <person name="Gu W."/>
            <person name="Deng X."/>
            <person name="Ma D."/>
            <person name="Wang S."/>
            <person name="Liang W."/>
            <person name="Fang L."/>
            <person name="Cai C."/>
            <person name="Zhu X."/>
            <person name="Zhou B."/>
            <person name="Zhang Y."/>
            <person name="Chen Z."/>
            <person name="Xu S."/>
            <person name="Zhu R."/>
            <person name="Wang S."/>
            <person name="Zhang T."/>
            <person name="Zhao G."/>
        </authorList>
    </citation>
    <scope>NUCLEOTIDE SEQUENCE [LARGE SCALE GENOMIC DNA]</scope>
    <source>
        <strain evidence="2">cv. Xinhai21</strain>
        <tissue evidence="1">Leaf</tissue>
    </source>
</reference>
<accession>A0A2P5YBH4</accession>
<gene>
    <name evidence="1" type="ORF">GOBAR_AA07684</name>
</gene>
<protein>
    <recommendedName>
        <fullName evidence="3">C2 domain-containing protein</fullName>
    </recommendedName>
</protein>
<name>A0A2P5YBH4_GOSBA</name>
<sequence>MMNGLLELELWRIIGQGNDESGGGYFGGGREKLGHTAVGHARFPSFQPVRFVGFEIGHIGVHSHVARSCQSSIASPTPRWCEEFTLLIPAINFINLRFKMDIVYLKCVEFRMNYLDCTIWENTEYCKKNFVIRLRSGNARICYI</sequence>